<sequence length="455" mass="45798">MGGPATSLPEWLKDMGKGDPKSIRPVPPGIDPSRFKIIRMEGVQIRALIGKGGETIKEIRLRSGADIKIDHLPSDPEGNVTIVGDVEKTEGMIKDTLASKGCPLGVPHAKLAAPPAPPGLDYGTNPPGLGMGGPMMGGPMQTPGYECAENEVVVPADLVAGLIGPSGSGVKEIRERSGGQVFISILPPSHAGADQLVRVVGDNHLLAKQLILEKIEELKLQYRGPGGCSPMPGYAGMGMQSSMLGSSYPSRPKAPGVGILGAAHAPPMPMSPFLQNQAQRIPPPALPPPPGPMRGMGPPPALPPPIGPCGGCGGCTGPCAPPAPRPPPGGGFPRLGGPPAHGGFPGGPPGEMMRPGPGPVLGGCGLPPMSSHAAPGQGLGGSDLGPSAHPPSFAPPSASPQPTLPPAPAPPAKASTDSTRDFNAMLREAAKAAEATIGMSQPPKPSTPQAGVPLL</sequence>
<keyword evidence="6" id="KW-1185">Reference proteome</keyword>
<evidence type="ECO:0000313" key="6">
    <source>
        <dbReference type="Proteomes" id="UP000649617"/>
    </source>
</evidence>
<dbReference type="PANTHER" id="PTHR10288">
    <property type="entry name" value="KH DOMAIN CONTAINING RNA BINDING PROTEIN"/>
    <property type="match status" value="1"/>
</dbReference>
<dbReference type="AlphaFoldDB" id="A0A812LV57"/>
<dbReference type="CDD" id="cd00105">
    <property type="entry name" value="KH-I"/>
    <property type="match status" value="2"/>
</dbReference>
<dbReference type="Proteomes" id="UP000649617">
    <property type="component" value="Unassembled WGS sequence"/>
</dbReference>
<proteinExistence type="predicted"/>
<dbReference type="SUPFAM" id="SSF54791">
    <property type="entry name" value="Eukaryotic type KH-domain (KH-domain type I)"/>
    <property type="match status" value="2"/>
</dbReference>
<name>A0A812LV57_SYMPI</name>
<dbReference type="InterPro" id="IPR004087">
    <property type="entry name" value="KH_dom"/>
</dbReference>
<feature type="domain" description="K Homology" evidence="4">
    <location>
        <begin position="146"/>
        <end position="220"/>
    </location>
</feature>
<keyword evidence="1" id="KW-0677">Repeat</keyword>
<protein>
    <submittedName>
        <fullName evidence="5">CPK3 protein</fullName>
    </submittedName>
</protein>
<accession>A0A812LV57</accession>
<feature type="compositionally biased region" description="Pro residues" evidence="3">
    <location>
        <begin position="388"/>
        <end position="411"/>
    </location>
</feature>
<dbReference type="Pfam" id="PF00013">
    <property type="entry name" value="KH_1"/>
    <property type="match status" value="2"/>
</dbReference>
<feature type="compositionally biased region" description="Pro residues" evidence="3">
    <location>
        <begin position="281"/>
        <end position="300"/>
    </location>
</feature>
<feature type="region of interest" description="Disordered" evidence="3">
    <location>
        <begin position="280"/>
        <end position="300"/>
    </location>
</feature>
<reference evidence="5" key="1">
    <citation type="submission" date="2021-02" db="EMBL/GenBank/DDBJ databases">
        <authorList>
            <person name="Dougan E. K."/>
            <person name="Rhodes N."/>
            <person name="Thang M."/>
            <person name="Chan C."/>
        </authorList>
    </citation>
    <scope>NUCLEOTIDE SEQUENCE</scope>
</reference>
<feature type="region of interest" description="Disordered" evidence="3">
    <location>
        <begin position="1"/>
        <end position="29"/>
    </location>
</feature>
<dbReference type="SMART" id="SM00322">
    <property type="entry name" value="KH"/>
    <property type="match status" value="2"/>
</dbReference>
<keyword evidence="2" id="KW-0694">RNA-binding</keyword>
<evidence type="ECO:0000259" key="4">
    <source>
        <dbReference type="SMART" id="SM00322"/>
    </source>
</evidence>
<dbReference type="EMBL" id="CAJNIZ010006513">
    <property type="protein sequence ID" value="CAE7250554.1"/>
    <property type="molecule type" value="Genomic_DNA"/>
</dbReference>
<dbReference type="OrthoDB" id="5204190at2759"/>
<organism evidence="5 6">
    <name type="scientific">Symbiodinium pilosum</name>
    <name type="common">Dinoflagellate</name>
    <dbReference type="NCBI Taxonomy" id="2952"/>
    <lineage>
        <taxon>Eukaryota</taxon>
        <taxon>Sar</taxon>
        <taxon>Alveolata</taxon>
        <taxon>Dinophyceae</taxon>
        <taxon>Suessiales</taxon>
        <taxon>Symbiodiniaceae</taxon>
        <taxon>Symbiodinium</taxon>
    </lineage>
</organism>
<dbReference type="InterPro" id="IPR036612">
    <property type="entry name" value="KH_dom_type_1_sf"/>
</dbReference>
<dbReference type="GO" id="GO:0003723">
    <property type="term" value="F:RNA binding"/>
    <property type="evidence" value="ECO:0007669"/>
    <property type="project" value="UniProtKB-UniRule"/>
</dbReference>
<evidence type="ECO:0000256" key="3">
    <source>
        <dbReference type="SAM" id="MobiDB-lite"/>
    </source>
</evidence>
<gene>
    <name evidence="5" type="primary">CPK3</name>
    <name evidence="5" type="ORF">SPIL2461_LOCUS4802</name>
</gene>
<feature type="compositionally biased region" description="Gly residues" evidence="3">
    <location>
        <begin position="331"/>
        <end position="345"/>
    </location>
</feature>
<dbReference type="PROSITE" id="PS50084">
    <property type="entry name" value="KH_TYPE_1"/>
    <property type="match status" value="2"/>
</dbReference>
<evidence type="ECO:0000256" key="1">
    <source>
        <dbReference type="ARBA" id="ARBA00022737"/>
    </source>
</evidence>
<feature type="compositionally biased region" description="Basic and acidic residues" evidence="3">
    <location>
        <begin position="11"/>
        <end position="22"/>
    </location>
</feature>
<dbReference type="InterPro" id="IPR004088">
    <property type="entry name" value="KH_dom_type_1"/>
</dbReference>
<feature type="domain" description="K Homology" evidence="4">
    <location>
        <begin position="32"/>
        <end position="101"/>
    </location>
</feature>
<evidence type="ECO:0000313" key="5">
    <source>
        <dbReference type="EMBL" id="CAE7250554.1"/>
    </source>
</evidence>
<comment type="caution">
    <text evidence="5">The sequence shown here is derived from an EMBL/GenBank/DDBJ whole genome shotgun (WGS) entry which is preliminary data.</text>
</comment>
<dbReference type="Gene3D" id="3.30.1370.10">
    <property type="entry name" value="K Homology domain, type 1"/>
    <property type="match status" value="2"/>
</dbReference>
<evidence type="ECO:0000256" key="2">
    <source>
        <dbReference type="PROSITE-ProRule" id="PRU00117"/>
    </source>
</evidence>
<feature type="region of interest" description="Disordered" evidence="3">
    <location>
        <begin position="326"/>
        <end position="455"/>
    </location>
</feature>